<dbReference type="GO" id="GO:0004829">
    <property type="term" value="F:threonine-tRNA ligase activity"/>
    <property type="evidence" value="ECO:0007669"/>
    <property type="project" value="UniProtKB-EC"/>
</dbReference>
<evidence type="ECO:0000256" key="4">
    <source>
        <dbReference type="ARBA" id="ARBA00022723"/>
    </source>
</evidence>
<dbReference type="InterPro" id="IPR002320">
    <property type="entry name" value="Thr-tRNA-ligase_IIa"/>
</dbReference>
<dbReference type="InterPro" id="IPR018163">
    <property type="entry name" value="Thr/Ala-tRNA-synth_IIc_edit"/>
</dbReference>
<keyword evidence="5" id="KW-0547">Nucleotide-binding</keyword>
<dbReference type="Gene3D" id="3.30.930.10">
    <property type="entry name" value="Bira Bifunctional Protein, Domain 2"/>
    <property type="match status" value="1"/>
</dbReference>
<dbReference type="CDD" id="cd00771">
    <property type="entry name" value="ThrRS_core"/>
    <property type="match status" value="1"/>
</dbReference>
<dbReference type="FunFam" id="3.30.930.10:FF:000002">
    <property type="entry name" value="Threonine--tRNA ligase"/>
    <property type="match status" value="1"/>
</dbReference>
<evidence type="ECO:0000256" key="6">
    <source>
        <dbReference type="ARBA" id="ARBA00022833"/>
    </source>
</evidence>
<evidence type="ECO:0000256" key="1">
    <source>
        <dbReference type="ARBA" id="ARBA00008226"/>
    </source>
</evidence>
<keyword evidence="6" id="KW-0862">Zinc</keyword>
<evidence type="ECO:0000259" key="12">
    <source>
        <dbReference type="PROSITE" id="PS50862"/>
    </source>
</evidence>
<proteinExistence type="inferred from homology"/>
<dbReference type="Gene3D" id="3.30.980.10">
    <property type="entry name" value="Threonyl-trna Synthetase, Chain A, domain 2"/>
    <property type="match status" value="1"/>
</dbReference>
<keyword evidence="8" id="KW-0648">Protein biosynthesis</keyword>
<dbReference type="InterPro" id="IPR004154">
    <property type="entry name" value="Anticodon-bd"/>
</dbReference>
<dbReference type="STRING" id="3871.A0A1J7GRF7"/>
<keyword evidence="4" id="KW-0479">Metal-binding</keyword>
<dbReference type="Pfam" id="PF07889">
    <property type="entry name" value="DUF1664"/>
    <property type="match status" value="1"/>
</dbReference>
<dbReference type="SMART" id="SM00863">
    <property type="entry name" value="tRNA_SAD"/>
    <property type="match status" value="1"/>
</dbReference>
<organism evidence="13 14">
    <name type="scientific">Lupinus angustifolius</name>
    <name type="common">Narrow-leaved blue lupine</name>
    <dbReference type="NCBI Taxonomy" id="3871"/>
    <lineage>
        <taxon>Eukaryota</taxon>
        <taxon>Viridiplantae</taxon>
        <taxon>Streptophyta</taxon>
        <taxon>Embryophyta</taxon>
        <taxon>Tracheophyta</taxon>
        <taxon>Spermatophyta</taxon>
        <taxon>Magnoliopsida</taxon>
        <taxon>eudicotyledons</taxon>
        <taxon>Gunneridae</taxon>
        <taxon>Pentapetalae</taxon>
        <taxon>rosids</taxon>
        <taxon>fabids</taxon>
        <taxon>Fabales</taxon>
        <taxon>Fabaceae</taxon>
        <taxon>Papilionoideae</taxon>
        <taxon>50 kb inversion clade</taxon>
        <taxon>genistoids sensu lato</taxon>
        <taxon>core genistoids</taxon>
        <taxon>Genisteae</taxon>
        <taxon>Lupinus</taxon>
    </lineage>
</organism>
<dbReference type="CDD" id="cd00860">
    <property type="entry name" value="ThrRS_anticodon"/>
    <property type="match status" value="1"/>
</dbReference>
<protein>
    <recommendedName>
        <fullName evidence="2">threonine--tRNA ligase</fullName>
        <ecNumber evidence="2">6.1.1.3</ecNumber>
    </recommendedName>
    <alternativeName>
        <fullName evidence="10">Threonyl-tRNA synthetase</fullName>
    </alternativeName>
</protein>
<accession>A0A1J7GRF7</accession>
<dbReference type="AlphaFoldDB" id="A0A1J7GRF7"/>
<dbReference type="Gramene" id="OIW03038">
    <property type="protein sequence ID" value="OIW03038"/>
    <property type="gene ID" value="TanjilG_20966"/>
</dbReference>
<dbReference type="Pfam" id="PF07973">
    <property type="entry name" value="tRNA_SAD"/>
    <property type="match status" value="1"/>
</dbReference>
<dbReference type="Proteomes" id="UP000188354">
    <property type="component" value="Chromosome LG10"/>
</dbReference>
<dbReference type="PRINTS" id="PR01047">
    <property type="entry name" value="TRNASYNTHTHR"/>
</dbReference>
<evidence type="ECO:0000256" key="8">
    <source>
        <dbReference type="ARBA" id="ARBA00022917"/>
    </source>
</evidence>
<gene>
    <name evidence="13" type="ORF">TanjilG_20966</name>
</gene>
<dbReference type="OMA" id="INTPDIM"/>
<dbReference type="InterPro" id="IPR033728">
    <property type="entry name" value="ThrRS_core"/>
</dbReference>
<keyword evidence="14" id="KW-1185">Reference proteome</keyword>
<comment type="similarity">
    <text evidence="1">Belongs to the class-II aminoacyl-tRNA synthetase family.</text>
</comment>
<keyword evidence="9" id="KW-0030">Aminoacyl-tRNA synthetase</keyword>
<dbReference type="FunFam" id="3.40.50.800:FF:000001">
    <property type="entry name" value="Threonine--tRNA ligase"/>
    <property type="match status" value="1"/>
</dbReference>
<dbReference type="InterPro" id="IPR045864">
    <property type="entry name" value="aa-tRNA-synth_II/BPL/LPL"/>
</dbReference>
<dbReference type="EC" id="6.1.1.3" evidence="2"/>
<dbReference type="SUPFAM" id="SSF55681">
    <property type="entry name" value="Class II aaRS and biotin synthetases"/>
    <property type="match status" value="1"/>
</dbReference>
<keyword evidence="7" id="KW-0067">ATP-binding</keyword>
<feature type="domain" description="Aminoacyl-transfer RNA synthetases class-II family profile" evidence="12">
    <location>
        <begin position="450"/>
        <end position="661"/>
    </location>
</feature>
<dbReference type="InterPro" id="IPR002314">
    <property type="entry name" value="aa-tRNA-synt_IIb"/>
</dbReference>
<evidence type="ECO:0000256" key="7">
    <source>
        <dbReference type="ARBA" id="ARBA00022840"/>
    </source>
</evidence>
<name>A0A1J7GRF7_LUPAN</name>
<sequence>MALQTGVQTSKVLILVGAGLTGSVILRSGQLSDVVAKLQEVLKGVDDVQILPGGYNSALLTAQIQQLAQEIRELTLSKPVTIFNGDSNNGFSSYLLPAAAIGAMGYCYMWWKGLSFSDVMYVTKQNMSNAVQTVSKQLENVHETLASTKRHLTKRLEGLDSKLEEHNELAHLISDDVNDVKSNLSQIVCDVDRIHKMIAGVEGKLQLVEGKQDKTNSGLWYLCQVADGFNDGPNVNFLKDIAEPTNQSTITFVEKFKCAHVMAMAVQKLYPDAKVTIGPWIENGFYYDFDIEALTDKDLKRVKKEMDRIISRNLPLVREEVSRDEALRRITALNEPYKMEILESIKEEPITIYHIGEEWWDLCAGPHVESTGNINKKAVELESVAGAYWRGDERKPMLQRIYGTAWENEEQLKAYLHFKEEAKRRDHRRLGQDLDLFSIQDDAGGGLVFWHPKGAIVRHIIEDLWKKIHMEHGYDLLYTPHVAKADLWKISGHLDFYKENMYDQMSIEDELYQLRPMNCPYHILLYKRKLHSYRDFPIRVAELGTVYRYELSGSLHGLFRVRGFTQDDAHIFCLDDQIKDEIRGVLDLTEEILLKFGFDKYEVNLSTRPEKAVGDDDIWEKATSALKDALDDKGWTYQIDEGGGAFYGPKIDLKIEDALGDFPLWLSPIQARVLPVTDTQLEYCKDVTKKLKRNGIRAEVCHGERLPKLIRNAEKQKIPLMAVVGAKEVETETITVRSRFGGELGTMSVDDLISRINSGTQNPASL</sequence>
<dbReference type="SUPFAM" id="SSF52954">
    <property type="entry name" value="Class II aaRS ABD-related"/>
    <property type="match status" value="1"/>
</dbReference>
<dbReference type="GO" id="GO:0006435">
    <property type="term" value="P:threonyl-tRNA aminoacylation"/>
    <property type="evidence" value="ECO:0007669"/>
    <property type="project" value="InterPro"/>
</dbReference>
<evidence type="ECO:0000313" key="13">
    <source>
        <dbReference type="EMBL" id="OIW03038.1"/>
    </source>
</evidence>
<dbReference type="InterPro" id="IPR006195">
    <property type="entry name" value="aa-tRNA-synth_II"/>
</dbReference>
<dbReference type="NCBIfam" id="TIGR00418">
    <property type="entry name" value="thrS"/>
    <property type="match status" value="1"/>
</dbReference>
<evidence type="ECO:0000256" key="2">
    <source>
        <dbReference type="ARBA" id="ARBA00013163"/>
    </source>
</evidence>
<dbReference type="SUPFAM" id="SSF55186">
    <property type="entry name" value="ThrRS/AlaRS common domain"/>
    <property type="match status" value="1"/>
</dbReference>
<evidence type="ECO:0000256" key="9">
    <source>
        <dbReference type="ARBA" id="ARBA00023146"/>
    </source>
</evidence>
<dbReference type="EMBL" id="CM007370">
    <property type="protein sequence ID" value="OIW03038.1"/>
    <property type="molecule type" value="Genomic_DNA"/>
</dbReference>
<evidence type="ECO:0000256" key="10">
    <source>
        <dbReference type="ARBA" id="ARBA00031900"/>
    </source>
</evidence>
<dbReference type="GO" id="GO:0009570">
    <property type="term" value="C:chloroplast stroma"/>
    <property type="evidence" value="ECO:0007669"/>
    <property type="project" value="TreeGrafter"/>
</dbReference>
<dbReference type="Gene3D" id="3.30.54.20">
    <property type="match status" value="1"/>
</dbReference>
<dbReference type="FunFam" id="3.30.54.20:FF:000002">
    <property type="entry name" value="Threonine--tRNA ligase"/>
    <property type="match status" value="1"/>
</dbReference>
<dbReference type="Pfam" id="PF00587">
    <property type="entry name" value="tRNA-synt_2b"/>
    <property type="match status" value="1"/>
</dbReference>
<dbReference type="InterPro" id="IPR012947">
    <property type="entry name" value="tRNA_SAD"/>
</dbReference>
<keyword evidence="3" id="KW-0436">Ligase</keyword>
<dbReference type="HAMAP" id="MF_00184">
    <property type="entry name" value="Thr_tRNA_synth"/>
    <property type="match status" value="1"/>
</dbReference>
<dbReference type="PANTHER" id="PTHR11451">
    <property type="entry name" value="THREONINE-TRNA LIGASE"/>
    <property type="match status" value="1"/>
</dbReference>
<evidence type="ECO:0000313" key="14">
    <source>
        <dbReference type="Proteomes" id="UP000188354"/>
    </source>
</evidence>
<evidence type="ECO:0000256" key="11">
    <source>
        <dbReference type="ARBA" id="ARBA00049515"/>
    </source>
</evidence>
<comment type="catalytic activity">
    <reaction evidence="11">
        <text>tRNA(Thr) + L-threonine + ATP = L-threonyl-tRNA(Thr) + AMP + diphosphate + H(+)</text>
        <dbReference type="Rhea" id="RHEA:24624"/>
        <dbReference type="Rhea" id="RHEA-COMP:9670"/>
        <dbReference type="Rhea" id="RHEA-COMP:9704"/>
        <dbReference type="ChEBI" id="CHEBI:15378"/>
        <dbReference type="ChEBI" id="CHEBI:30616"/>
        <dbReference type="ChEBI" id="CHEBI:33019"/>
        <dbReference type="ChEBI" id="CHEBI:57926"/>
        <dbReference type="ChEBI" id="CHEBI:78442"/>
        <dbReference type="ChEBI" id="CHEBI:78534"/>
        <dbReference type="ChEBI" id="CHEBI:456215"/>
        <dbReference type="EC" id="6.1.1.3"/>
    </reaction>
</comment>
<evidence type="ECO:0000256" key="3">
    <source>
        <dbReference type="ARBA" id="ARBA00022598"/>
    </source>
</evidence>
<dbReference type="GO" id="GO:0046872">
    <property type="term" value="F:metal ion binding"/>
    <property type="evidence" value="ECO:0007669"/>
    <property type="project" value="UniProtKB-KW"/>
</dbReference>
<dbReference type="Pfam" id="PF03129">
    <property type="entry name" value="HGTP_anticodon"/>
    <property type="match status" value="1"/>
</dbReference>
<dbReference type="InterPro" id="IPR047246">
    <property type="entry name" value="ThrRS_anticodon"/>
</dbReference>
<dbReference type="InterPro" id="IPR012458">
    <property type="entry name" value="DUF1664"/>
</dbReference>
<dbReference type="PROSITE" id="PS50862">
    <property type="entry name" value="AA_TRNA_LIGASE_II"/>
    <property type="match status" value="1"/>
</dbReference>
<dbReference type="PANTHER" id="PTHR11451:SF44">
    <property type="entry name" value="THREONINE--TRNA LIGASE, CHLOROPLASTIC_MITOCHONDRIAL 2"/>
    <property type="match status" value="1"/>
</dbReference>
<evidence type="ECO:0000256" key="5">
    <source>
        <dbReference type="ARBA" id="ARBA00022741"/>
    </source>
</evidence>
<dbReference type="GO" id="GO:0005524">
    <property type="term" value="F:ATP binding"/>
    <property type="evidence" value="ECO:0007669"/>
    <property type="project" value="UniProtKB-KW"/>
</dbReference>
<reference evidence="13 14" key="1">
    <citation type="journal article" date="2017" name="Plant Biotechnol. J.">
        <title>A comprehensive draft genome sequence for lupin (Lupinus angustifolius), an emerging health food: insights into plant-microbe interactions and legume evolution.</title>
        <authorList>
            <person name="Hane J.K."/>
            <person name="Ming Y."/>
            <person name="Kamphuis L.G."/>
            <person name="Nelson M.N."/>
            <person name="Garg G."/>
            <person name="Atkins C.A."/>
            <person name="Bayer P.E."/>
            <person name="Bravo A."/>
            <person name="Bringans S."/>
            <person name="Cannon S."/>
            <person name="Edwards D."/>
            <person name="Foley R."/>
            <person name="Gao L.L."/>
            <person name="Harrison M.J."/>
            <person name="Huang W."/>
            <person name="Hurgobin B."/>
            <person name="Li S."/>
            <person name="Liu C.W."/>
            <person name="McGrath A."/>
            <person name="Morahan G."/>
            <person name="Murray J."/>
            <person name="Weller J."/>
            <person name="Jian J."/>
            <person name="Singh K.B."/>
        </authorList>
    </citation>
    <scope>NUCLEOTIDE SEQUENCE [LARGE SCALE GENOMIC DNA]</scope>
    <source>
        <strain evidence="14">cv. Tanjil</strain>
        <tissue evidence="13">Whole plant</tissue>
    </source>
</reference>